<sequence>MSSYMRTLKSLSWILAGSIFSLYALAAPQEIRIGYIAYHPHQGPVLSNLIPEPEDRGFSGAQLGLKDNNTTGRFLKQHYTLTSELAASPEQVNQIAQRWLGDGLRLLITDLPEKQLIELNQLASPYGAILFNAGSYADELRTRECLANTLHTLPSRAMLTDALGQWSNARRLQRWLLIKGSQPGDIAYADALKRTAKRFGLKIVAEKTWSFDTDLRRTAQRELPLFTQTDEYDLVVIADEQGDFGEYVLYNTWYPRPVAGTQGLTPVAWHRVVEQWGAAQLQSRFEDQFKRWMNSKDYAAWAAIRTIGEAVTQTKSSDAETLFNFINSDKFQLAAFKGRKLNYRSWSGQLRQPIPLVQPRSLVAQPPLEGFLHPVTDLDTLGFDQPESSCKVTYASH</sequence>
<protein>
    <submittedName>
        <fullName evidence="1">ABC transporter substrate-binding protein</fullName>
    </submittedName>
</protein>
<evidence type="ECO:0000313" key="1">
    <source>
        <dbReference type="EMBL" id="MBN0986719.1"/>
    </source>
</evidence>
<name>A0ABS2W4U1_9GAMM</name>
<gene>
    <name evidence="1" type="ORF">JW498_05050</name>
</gene>
<proteinExistence type="predicted"/>
<dbReference type="Gene3D" id="3.40.50.2300">
    <property type="match status" value="2"/>
</dbReference>
<comment type="caution">
    <text evidence="1">The sequence shown here is derived from an EMBL/GenBank/DDBJ whole genome shotgun (WGS) entry which is preliminary data.</text>
</comment>
<dbReference type="SUPFAM" id="SSF53822">
    <property type="entry name" value="Periplasmic binding protein-like I"/>
    <property type="match status" value="1"/>
</dbReference>
<dbReference type="PANTHER" id="PTHR30483">
    <property type="entry name" value="LEUCINE-SPECIFIC-BINDING PROTEIN"/>
    <property type="match status" value="1"/>
</dbReference>
<dbReference type="PANTHER" id="PTHR30483:SF6">
    <property type="entry name" value="PERIPLASMIC BINDING PROTEIN OF ABC TRANSPORTER FOR NATURAL AMINO ACIDS"/>
    <property type="match status" value="1"/>
</dbReference>
<dbReference type="Proteomes" id="UP000760472">
    <property type="component" value="Unassembled WGS sequence"/>
</dbReference>
<dbReference type="CDD" id="cd06268">
    <property type="entry name" value="PBP1_ABC_transporter_LIVBP-like"/>
    <property type="match status" value="1"/>
</dbReference>
<dbReference type="InterPro" id="IPR022478">
    <property type="entry name" value="ABC_transptr_sub-bd_PQQ"/>
</dbReference>
<evidence type="ECO:0000313" key="2">
    <source>
        <dbReference type="Proteomes" id="UP000760472"/>
    </source>
</evidence>
<dbReference type="NCBIfam" id="TIGR03863">
    <property type="entry name" value="PQQ_ABC_bind"/>
    <property type="match status" value="1"/>
</dbReference>
<dbReference type="EMBL" id="JAFFZP010000005">
    <property type="protein sequence ID" value="MBN0986719.1"/>
    <property type="molecule type" value="Genomic_DNA"/>
</dbReference>
<accession>A0ABS2W4U1</accession>
<organism evidence="1 2">
    <name type="scientific">Amphritea pacifica</name>
    <dbReference type="NCBI Taxonomy" id="2811233"/>
    <lineage>
        <taxon>Bacteria</taxon>
        <taxon>Pseudomonadati</taxon>
        <taxon>Pseudomonadota</taxon>
        <taxon>Gammaproteobacteria</taxon>
        <taxon>Oceanospirillales</taxon>
        <taxon>Oceanospirillaceae</taxon>
        <taxon>Amphritea</taxon>
    </lineage>
</organism>
<reference evidence="1 2" key="1">
    <citation type="submission" date="2021-02" db="EMBL/GenBank/DDBJ databases">
        <title>A novel species of genus Amphritea isolated from a fishpond in China.</title>
        <authorList>
            <person name="Lu H."/>
        </authorList>
    </citation>
    <scope>NUCLEOTIDE SEQUENCE [LARGE SCALE GENOMIC DNA]</scope>
    <source>
        <strain evidence="1 2">RP18W</strain>
    </source>
</reference>
<dbReference type="InterPro" id="IPR051010">
    <property type="entry name" value="BCAA_transport"/>
</dbReference>
<dbReference type="InterPro" id="IPR028082">
    <property type="entry name" value="Peripla_BP_I"/>
</dbReference>
<keyword evidence="2" id="KW-1185">Reference proteome</keyword>